<protein>
    <submittedName>
        <fullName evidence="3">Uncharacterized protein</fullName>
    </submittedName>
</protein>
<proteinExistence type="predicted"/>
<dbReference type="Pfam" id="PF00106">
    <property type="entry name" value="adh_short"/>
    <property type="match status" value="1"/>
</dbReference>
<dbReference type="InterPro" id="IPR002347">
    <property type="entry name" value="SDR_fam"/>
</dbReference>
<dbReference type="PANTHER" id="PTHR43313">
    <property type="entry name" value="SHORT-CHAIN DEHYDROGENASE/REDUCTASE FAMILY 9C"/>
    <property type="match status" value="1"/>
</dbReference>
<keyword evidence="2" id="KW-0472">Membrane</keyword>
<name>A0A1Y1LKZ5_PHOPY</name>
<feature type="transmembrane region" description="Helical" evidence="2">
    <location>
        <begin position="21"/>
        <end position="40"/>
    </location>
</feature>
<dbReference type="PRINTS" id="PR00081">
    <property type="entry name" value="GDHRDH"/>
</dbReference>
<dbReference type="InterPro" id="IPR036291">
    <property type="entry name" value="NAD(P)-bd_dom_sf"/>
</dbReference>
<dbReference type="InterPro" id="IPR020904">
    <property type="entry name" value="Sc_DH/Rdtase_CS"/>
</dbReference>
<evidence type="ECO:0000313" key="3">
    <source>
        <dbReference type="EMBL" id="JAV74313.1"/>
    </source>
</evidence>
<dbReference type="PROSITE" id="PS00061">
    <property type="entry name" value="ADH_SHORT"/>
    <property type="match status" value="1"/>
</dbReference>
<evidence type="ECO:0000256" key="2">
    <source>
        <dbReference type="SAM" id="Phobius"/>
    </source>
</evidence>
<dbReference type="Gene3D" id="3.40.50.720">
    <property type="entry name" value="NAD(P)-binding Rossmann-like Domain"/>
    <property type="match status" value="1"/>
</dbReference>
<organism evidence="3">
    <name type="scientific">Photinus pyralis</name>
    <name type="common">Common eastern firefly</name>
    <name type="synonym">Lampyris pyralis</name>
    <dbReference type="NCBI Taxonomy" id="7054"/>
    <lineage>
        <taxon>Eukaryota</taxon>
        <taxon>Metazoa</taxon>
        <taxon>Ecdysozoa</taxon>
        <taxon>Arthropoda</taxon>
        <taxon>Hexapoda</taxon>
        <taxon>Insecta</taxon>
        <taxon>Pterygota</taxon>
        <taxon>Neoptera</taxon>
        <taxon>Endopterygota</taxon>
        <taxon>Coleoptera</taxon>
        <taxon>Polyphaga</taxon>
        <taxon>Elateriformia</taxon>
        <taxon>Elateroidea</taxon>
        <taxon>Lampyridae</taxon>
        <taxon>Lampyrinae</taxon>
        <taxon>Photinus</taxon>
    </lineage>
</organism>
<evidence type="ECO:0000256" key="1">
    <source>
        <dbReference type="ARBA" id="ARBA00023002"/>
    </source>
</evidence>
<dbReference type="SUPFAM" id="SSF51735">
    <property type="entry name" value="NAD(P)-binding Rossmann-fold domains"/>
    <property type="match status" value="1"/>
</dbReference>
<keyword evidence="2" id="KW-0812">Transmembrane</keyword>
<sequence length="371" mass="41530">MGSSFSLSTVALTTFEVVNEIFIAVGSGVSGIVILVNHGLKTNATLRTLLVTTITVGCLMFTFQTKEMLKPSRKKVILITGCDSGLGFSFAQHACDMGFTVLAGCLSLESKGAQTLRTLFGEKITHVELDITRPTSVEVALDFVAKVLKSNPDYQFWALVNNVGVMVFGEFEWLTDKLIEKQLDVNLYGTLRLTKAFLPLLRSHKARLINISSHCALASLPGLSVYGATKAALKGWNDALRIELRKYGVRVVLFIPGSFITQSNIMGTQVENCLEMYNAFNKEQLEFYGDYFNRYNNYLNAIGGTRSIRKIIDSSLYEKFEKALLEWPPSPIYINESFRYGVYHTLFKCTPINVRDFLITKFMQMPSYSVI</sequence>
<keyword evidence="2" id="KW-1133">Transmembrane helix</keyword>
<dbReference type="AlphaFoldDB" id="A0A1Y1LKZ5"/>
<feature type="transmembrane region" description="Helical" evidence="2">
    <location>
        <begin position="46"/>
        <end position="65"/>
    </location>
</feature>
<reference evidence="3" key="1">
    <citation type="journal article" date="2016" name="Sci. Rep.">
        <title>Molecular characterization of firefly nuptial gifts: a multi-omics approach sheds light on postcopulatory sexual selection.</title>
        <authorList>
            <person name="Al-Wathiqui N."/>
            <person name="Fallon T.R."/>
            <person name="South A."/>
            <person name="Weng J.K."/>
            <person name="Lewis S.M."/>
        </authorList>
    </citation>
    <scope>NUCLEOTIDE SEQUENCE</scope>
</reference>
<dbReference type="GO" id="GO:0008202">
    <property type="term" value="P:steroid metabolic process"/>
    <property type="evidence" value="ECO:0007669"/>
    <property type="project" value="TreeGrafter"/>
</dbReference>
<dbReference type="GO" id="GO:0016491">
    <property type="term" value="F:oxidoreductase activity"/>
    <property type="evidence" value="ECO:0007669"/>
    <property type="project" value="UniProtKB-KW"/>
</dbReference>
<dbReference type="EMBL" id="GEZM01052703">
    <property type="protein sequence ID" value="JAV74313.1"/>
    <property type="molecule type" value="Transcribed_RNA"/>
</dbReference>
<keyword evidence="1" id="KW-0560">Oxidoreductase</keyword>
<dbReference type="PANTHER" id="PTHR43313:SF36">
    <property type="entry name" value="D-BETA-HYDROXYBUTYRATE DEHYDROGENASE, MITOCHONDRIAL"/>
    <property type="match status" value="1"/>
</dbReference>
<accession>A0A1Y1LKZ5</accession>